<evidence type="ECO:0000313" key="1">
    <source>
        <dbReference type="EMBL" id="BAD45148.1"/>
    </source>
</evidence>
<reference evidence="1" key="1">
    <citation type="journal article" date="2002" name="Nature">
        <title>The genome sequence and structure of rice chromosome 1.</title>
        <authorList>
            <person name="Sasaki T."/>
            <person name="Matsumoto T."/>
            <person name="Yamamoto K."/>
            <person name="Sakata K."/>
            <person name="Baba T."/>
            <person name="Katayose Y."/>
            <person name="Wu J."/>
            <person name="Niimura Y."/>
            <person name="Cheng Z."/>
            <person name="Nagamura Y."/>
            <person name="Antonio B.A."/>
            <person name="Kanamori H."/>
            <person name="Hosokawa S."/>
            <person name="Masukawa M."/>
            <person name="Arikawa K."/>
            <person name="Chiden Y."/>
            <person name="Hayashi M."/>
            <person name="Okamoto M."/>
            <person name="Ando T."/>
            <person name="Aoki H."/>
            <person name="Arita K."/>
            <person name="Hamada M."/>
            <person name="Harada C."/>
            <person name="Hijishita S."/>
            <person name="Honda M."/>
            <person name="Ichikawa Y."/>
            <person name="Idonuma A."/>
            <person name="Iijima M."/>
            <person name="Ikeda M."/>
            <person name="Ikeno M."/>
            <person name="Itoh S."/>
            <person name="Itoh T."/>
            <person name="Itoh Y."/>
            <person name="Itoh Y."/>
            <person name="Iwabuchi A."/>
            <person name="Kamiya K."/>
            <person name="Karasawa W."/>
            <person name="Katagiri S."/>
            <person name="Kikuta A."/>
            <person name="Kobayashi N."/>
            <person name="Kono I."/>
            <person name="Machita K."/>
            <person name="Maehara T."/>
            <person name="Mizuno H."/>
            <person name="Mizubayashi T."/>
            <person name="Mukai Y."/>
            <person name="Nagasaki H."/>
            <person name="Nakashima M."/>
            <person name="Nakama Y."/>
            <person name="Nakamichi Y."/>
            <person name="Nakamura M."/>
            <person name="Namiki N."/>
            <person name="Negishi M."/>
            <person name="Ohta I."/>
            <person name="Ono N."/>
            <person name="Saji S."/>
            <person name="Sakai K."/>
            <person name="Shibata M."/>
            <person name="Shimokawa T."/>
            <person name="Shomura A."/>
            <person name="Song J."/>
            <person name="Takazaki Y."/>
            <person name="Terasawa K."/>
            <person name="Tsuji K."/>
            <person name="Waki K."/>
            <person name="Yamagata H."/>
            <person name="Yamane H."/>
            <person name="Yoshiki S."/>
            <person name="Yoshihara R."/>
            <person name="Yukawa K."/>
            <person name="Zhong H."/>
            <person name="Iwama H."/>
            <person name="Endo T."/>
            <person name="Ito H."/>
            <person name="Hahn J.H."/>
            <person name="Kim H.I."/>
            <person name="Eun M.Y."/>
            <person name="Yano M."/>
            <person name="Jiang J."/>
            <person name="Gojobori T."/>
        </authorList>
    </citation>
    <scope>NUCLEOTIDE SEQUENCE [LARGE SCALE GENOMIC DNA]</scope>
</reference>
<dbReference type="Proteomes" id="UP000817658">
    <property type="component" value="Chromosome 1"/>
</dbReference>
<sequence length="166" mass="18173">MKINTSSNVREGIEIRRRFHRRTAWSNKSEEVEALVDTDPLRRSVGSRRGELDRWMRSAGSDTRWRKAMGMMLHCKSGRFRPFLAPPPPQQQQQIAGVHDEMTTLTVTGLRCGAVAGGASPSGSGQRHAIRSRTENRFRAILPPPAATGAPAEVAMADGKCGGVLP</sequence>
<dbReference type="EMBL" id="AP003338">
    <property type="protein sequence ID" value="BAD45148.1"/>
    <property type="molecule type" value="Genomic_DNA"/>
</dbReference>
<proteinExistence type="predicted"/>
<dbReference type="AlphaFoldDB" id="Q656W3"/>
<protein>
    <submittedName>
        <fullName evidence="1">Uncharacterized protein</fullName>
    </submittedName>
</protein>
<accession>Q656W3</accession>
<gene>
    <name evidence="1" type="primary">OJ1212_B09.9</name>
</gene>
<name>Q656W3_ORYSJ</name>
<organism evidence="1">
    <name type="scientific">Oryza sativa subsp. japonica</name>
    <name type="common">Rice</name>
    <dbReference type="NCBI Taxonomy" id="39947"/>
    <lineage>
        <taxon>Eukaryota</taxon>
        <taxon>Viridiplantae</taxon>
        <taxon>Streptophyta</taxon>
        <taxon>Embryophyta</taxon>
        <taxon>Tracheophyta</taxon>
        <taxon>Spermatophyta</taxon>
        <taxon>Magnoliopsida</taxon>
        <taxon>Liliopsida</taxon>
        <taxon>Poales</taxon>
        <taxon>Poaceae</taxon>
        <taxon>BOP clade</taxon>
        <taxon>Oryzoideae</taxon>
        <taxon>Oryzeae</taxon>
        <taxon>Oryzinae</taxon>
        <taxon>Oryza</taxon>
        <taxon>Oryza sativa</taxon>
    </lineage>
</organism>